<evidence type="ECO:0000313" key="2">
    <source>
        <dbReference type="Proteomes" id="UP001464555"/>
    </source>
</evidence>
<reference evidence="1 2" key="1">
    <citation type="submission" date="2024-04" db="EMBL/GenBank/DDBJ databases">
        <title>Flavobacterium sp. DGU11 16S ribosomal RNA gene Genome sequencing and assembly.</title>
        <authorList>
            <person name="Park S."/>
        </authorList>
    </citation>
    <scope>NUCLEOTIDE SEQUENCE [LARGE SCALE GENOMIC DNA]</scope>
    <source>
        <strain evidence="1 2">DGU11</strain>
    </source>
</reference>
<accession>A0ABU9HVV9</accession>
<evidence type="ECO:0000313" key="1">
    <source>
        <dbReference type="EMBL" id="MEL1244062.1"/>
    </source>
</evidence>
<dbReference type="SUPFAM" id="SSF56112">
    <property type="entry name" value="Protein kinase-like (PK-like)"/>
    <property type="match status" value="1"/>
</dbReference>
<dbReference type="GO" id="GO:0016301">
    <property type="term" value="F:kinase activity"/>
    <property type="evidence" value="ECO:0007669"/>
    <property type="project" value="UniProtKB-KW"/>
</dbReference>
<proteinExistence type="predicted"/>
<keyword evidence="2" id="KW-1185">Reference proteome</keyword>
<organism evidence="1 2">
    <name type="scientific">Flavobacterium arundinis</name>
    <dbReference type="NCBI Taxonomy" id="3139143"/>
    <lineage>
        <taxon>Bacteria</taxon>
        <taxon>Pseudomonadati</taxon>
        <taxon>Bacteroidota</taxon>
        <taxon>Flavobacteriia</taxon>
        <taxon>Flavobacteriales</taxon>
        <taxon>Flavobacteriaceae</taxon>
        <taxon>Flavobacterium</taxon>
    </lineage>
</organism>
<protein>
    <submittedName>
        <fullName evidence="1">Lipopolysaccharide kinase InaA family protein</fullName>
    </submittedName>
</protein>
<dbReference type="EMBL" id="JBBYHR010000003">
    <property type="protein sequence ID" value="MEL1244062.1"/>
    <property type="molecule type" value="Genomic_DNA"/>
</dbReference>
<dbReference type="RefSeq" id="WP_341696374.1">
    <property type="nucleotide sequence ID" value="NZ_JBBYHR010000003.1"/>
</dbReference>
<name>A0ABU9HVV9_9FLAO</name>
<keyword evidence="1" id="KW-0418">Kinase</keyword>
<dbReference type="Proteomes" id="UP001464555">
    <property type="component" value="Unassembled WGS sequence"/>
</dbReference>
<keyword evidence="1" id="KW-0808">Transferase</keyword>
<dbReference type="InterPro" id="IPR011009">
    <property type="entry name" value="Kinase-like_dom_sf"/>
</dbReference>
<dbReference type="Pfam" id="PF06293">
    <property type="entry name" value="Kdo"/>
    <property type="match status" value="1"/>
</dbReference>
<sequence>MNKTIHPEFLPQTQEITHIIENFDTEGVLFIDGRNKIKLFPLGGMTVNVKSFRIPNIVNKVVYRFFRKSKARRSYEFANILLKKGIGTPKPIAYFENKGPFSFRDSYYMSEQMEADLTFRQLIEIPDYPEHEIIVRQFTQFTFKLHELGIEFLDHTPGNTLIKKVGHERYEFFLVDLNRMNFHSGTMTLKQRVINMAKLTPEVWLVELMSDEYAKLYGKPYDSILTPMLKYTQYFSNRFYRKRRIKQKLGLKKRTE</sequence>
<gene>
    <name evidence="1" type="ORF">AAEO56_07320</name>
</gene>
<comment type="caution">
    <text evidence="1">The sequence shown here is derived from an EMBL/GenBank/DDBJ whole genome shotgun (WGS) entry which is preliminary data.</text>
</comment>